<name>A0A8H4ACJ1_GIGMA</name>
<proteinExistence type="predicted"/>
<protein>
    <submittedName>
        <fullName evidence="1">Uncharacterized protein</fullName>
    </submittedName>
</protein>
<comment type="caution">
    <text evidence="1">The sequence shown here is derived from an EMBL/GenBank/DDBJ whole genome shotgun (WGS) entry which is preliminary data.</text>
</comment>
<dbReference type="EMBL" id="WTPW01000799">
    <property type="protein sequence ID" value="KAF0478686.1"/>
    <property type="molecule type" value="Genomic_DNA"/>
</dbReference>
<evidence type="ECO:0000313" key="1">
    <source>
        <dbReference type="EMBL" id="KAF0478686.1"/>
    </source>
</evidence>
<reference evidence="1 2" key="1">
    <citation type="journal article" date="2019" name="Environ. Microbiol.">
        <title>At the nexus of three kingdoms: the genome of the mycorrhizal fungus Gigaspora margarita provides insights into plant, endobacterial and fungal interactions.</title>
        <authorList>
            <person name="Venice F."/>
            <person name="Ghignone S."/>
            <person name="Salvioli di Fossalunga A."/>
            <person name="Amselem J."/>
            <person name="Novero M."/>
            <person name="Xianan X."/>
            <person name="Sedzielewska Toro K."/>
            <person name="Morin E."/>
            <person name="Lipzen A."/>
            <person name="Grigoriev I.V."/>
            <person name="Henrissat B."/>
            <person name="Martin F.M."/>
            <person name="Bonfante P."/>
        </authorList>
    </citation>
    <scope>NUCLEOTIDE SEQUENCE [LARGE SCALE GENOMIC DNA]</scope>
    <source>
        <strain evidence="1 2">BEG34</strain>
    </source>
</reference>
<dbReference type="AlphaFoldDB" id="A0A8H4ACJ1"/>
<evidence type="ECO:0000313" key="2">
    <source>
        <dbReference type="Proteomes" id="UP000439903"/>
    </source>
</evidence>
<organism evidence="1 2">
    <name type="scientific">Gigaspora margarita</name>
    <dbReference type="NCBI Taxonomy" id="4874"/>
    <lineage>
        <taxon>Eukaryota</taxon>
        <taxon>Fungi</taxon>
        <taxon>Fungi incertae sedis</taxon>
        <taxon>Mucoromycota</taxon>
        <taxon>Glomeromycotina</taxon>
        <taxon>Glomeromycetes</taxon>
        <taxon>Diversisporales</taxon>
        <taxon>Gigasporaceae</taxon>
        <taxon>Gigaspora</taxon>
    </lineage>
</organism>
<dbReference type="Proteomes" id="UP000439903">
    <property type="component" value="Unassembled WGS sequence"/>
</dbReference>
<keyword evidence="2" id="KW-1185">Reference proteome</keyword>
<sequence>MISMIIMDQDNYPTFQYGSEDISDDILEYNFIPIAPLESFLFHSSSSHNLEYFTSLSLSHNLERFTSSSLSYNLECFTLSSSIECSNPLLYTSEYSTLLHYSDQSTLPLDNFENFFTSQSDNLNNSDSSNTLLQNKKKHKSVFVASSTKKPKLRKSWV</sequence>
<accession>A0A8H4ACJ1</accession>
<gene>
    <name evidence="1" type="ORF">F8M41_023954</name>
</gene>